<evidence type="ECO:0000313" key="2">
    <source>
        <dbReference type="EMBL" id="XCD04095.1"/>
    </source>
</evidence>
<proteinExistence type="predicted"/>
<dbReference type="Pfam" id="PF09675">
    <property type="entry name" value="Chlamy_scaf"/>
    <property type="match status" value="1"/>
</dbReference>
<dbReference type="EMBL" id="PP511423">
    <property type="protein sequence ID" value="XCD04095.1"/>
    <property type="molecule type" value="Genomic_DNA"/>
</dbReference>
<evidence type="ECO:0000313" key="7">
    <source>
        <dbReference type="EMBL" id="XCD07089.1"/>
    </source>
</evidence>
<reference evidence="5" key="1">
    <citation type="submission" date="2024-03" db="EMBL/GenBank/DDBJ databases">
        <title>Diverse circular DNA viruses in blood, oral, and fecal samples of captive lemurs.</title>
        <authorList>
            <person name="Paietta E.N."/>
            <person name="Kraberger S."/>
            <person name="Lund M.C."/>
            <person name="Custer J.M."/>
            <person name="Vargas K.M."/>
            <person name="Ehmke E.E."/>
            <person name="Yoder A.D."/>
            <person name="Varsani A."/>
        </authorList>
    </citation>
    <scope>NUCLEOTIDE SEQUENCE</scope>
    <source>
        <strain evidence="1">Duke_18_73</strain>
        <strain evidence="2">Duke_21_87</strain>
        <strain evidence="3">Duke_23FS_52</strain>
        <strain evidence="4">Duke_24FS_100</strain>
        <strain evidence="5">Duke_25FF_1270</strain>
        <strain evidence="6">Duke_25FS_111</strain>
        <strain evidence="7">Duke_26_80</strain>
    </source>
</reference>
<evidence type="ECO:0000313" key="5">
    <source>
        <dbReference type="EMBL" id="XCD06107.1"/>
    </source>
</evidence>
<protein>
    <submittedName>
        <fullName evidence="5">Internal scaffolding protein</fullName>
    </submittedName>
</protein>
<dbReference type="EMBL" id="PP511362">
    <property type="protein sequence ID" value="XCD03469.1"/>
    <property type="molecule type" value="Genomic_DNA"/>
</dbReference>
<evidence type="ECO:0000313" key="1">
    <source>
        <dbReference type="EMBL" id="XCD03469.1"/>
    </source>
</evidence>
<accession>A0AAU8B343</accession>
<dbReference type="InterPro" id="IPR014131">
    <property type="entry name" value="Chlamydia_phage_Vp3"/>
</dbReference>
<dbReference type="EMBL" id="PP511635">
    <property type="protein sequence ID" value="XCD06107.1"/>
    <property type="molecule type" value="Genomic_DNA"/>
</dbReference>
<evidence type="ECO:0000313" key="3">
    <source>
        <dbReference type="EMBL" id="XCD04545.1"/>
    </source>
</evidence>
<evidence type="ECO:0000313" key="4">
    <source>
        <dbReference type="EMBL" id="XCD05522.1"/>
    </source>
</evidence>
<name>A0AAU8B343_9VIRU</name>
<dbReference type="EMBL" id="PP511571">
    <property type="protein sequence ID" value="XCD05522.1"/>
    <property type="molecule type" value="Genomic_DNA"/>
</dbReference>
<evidence type="ECO:0000313" key="6">
    <source>
        <dbReference type="EMBL" id="XCD06473.1"/>
    </source>
</evidence>
<dbReference type="EMBL" id="PP511676">
    <property type="protein sequence ID" value="XCD06473.1"/>
    <property type="molecule type" value="Genomic_DNA"/>
</dbReference>
<sequence length="157" mass="17925">MEFKTQFDSHKRVISNPGNPIKTLYGAHYDDDGRLILEEKGKENLYDFIQSHAESVDIHCILKRFENGETDALSRVQGFYADVTNLPTTYAGMLNHLLDAEEFFKSLPVETRSKFNNSFSEFLASSASDDFLSRLGVQEPVVEEKEPVVEKKEEVKE</sequence>
<dbReference type="EMBL" id="PP511474">
    <property type="protein sequence ID" value="XCD04545.1"/>
    <property type="molecule type" value="Genomic_DNA"/>
</dbReference>
<dbReference type="EMBL" id="PP511750">
    <property type="protein sequence ID" value="XCD07089.1"/>
    <property type="molecule type" value="Genomic_DNA"/>
</dbReference>
<organism evidence="5">
    <name type="scientific">Dulem virus 136</name>
    <dbReference type="NCBI Taxonomy" id="3145613"/>
    <lineage>
        <taxon>Viruses</taxon>
        <taxon>Monodnaviria</taxon>
        <taxon>Sangervirae</taxon>
        <taxon>Phixviricota</taxon>
        <taxon>Malgrandaviricetes</taxon>
        <taxon>Petitvirales</taxon>
        <taxon>Microviridae</taxon>
        <taxon>Microvirus</taxon>
    </lineage>
</organism>